<gene>
    <name evidence="2" type="ORF">E8A74_13010</name>
</gene>
<dbReference type="AlphaFoldDB" id="A0A4U1JG66"/>
<evidence type="ECO:0008006" key="4">
    <source>
        <dbReference type="Google" id="ProtNLM"/>
    </source>
</evidence>
<protein>
    <recommendedName>
        <fullName evidence="4">Cache domain-containing protein</fullName>
    </recommendedName>
</protein>
<feature type="signal peptide" evidence="1">
    <location>
        <begin position="1"/>
        <end position="23"/>
    </location>
</feature>
<comment type="caution">
    <text evidence="2">The sequence shown here is derived from an EMBL/GenBank/DDBJ whole genome shotgun (WGS) entry which is preliminary data.</text>
</comment>
<evidence type="ECO:0000313" key="3">
    <source>
        <dbReference type="Proteomes" id="UP000309215"/>
    </source>
</evidence>
<keyword evidence="3" id="KW-1185">Reference proteome</keyword>
<dbReference type="Proteomes" id="UP000309215">
    <property type="component" value="Unassembled WGS sequence"/>
</dbReference>
<feature type="chain" id="PRO_5020840149" description="Cache domain-containing protein" evidence="1">
    <location>
        <begin position="24"/>
        <end position="286"/>
    </location>
</feature>
<name>A0A4U1JG66_9BACT</name>
<evidence type="ECO:0000313" key="2">
    <source>
        <dbReference type="EMBL" id="TKD09191.1"/>
    </source>
</evidence>
<reference evidence="2 3" key="1">
    <citation type="submission" date="2019-04" db="EMBL/GenBank/DDBJ databases">
        <authorList>
            <person name="Li Y."/>
            <person name="Wang J."/>
        </authorList>
    </citation>
    <scope>NUCLEOTIDE SEQUENCE [LARGE SCALE GENOMIC DNA]</scope>
    <source>
        <strain evidence="2 3">DSM 14668</strain>
    </source>
</reference>
<dbReference type="OrthoDB" id="5493495at2"/>
<dbReference type="EMBL" id="SSMQ01000011">
    <property type="protein sequence ID" value="TKD09191.1"/>
    <property type="molecule type" value="Genomic_DNA"/>
</dbReference>
<evidence type="ECO:0000256" key="1">
    <source>
        <dbReference type="SAM" id="SignalP"/>
    </source>
</evidence>
<sequence length="286" mass="30900">MRSSWLASLIVPAALVATLPACEDNTKEQEQAAGYVLDKLVPVANEDAGQVRRGLPEGAKKLGEVVDADPGANLVALQKAVRGARASVKDLDIAKSTFFTFVDTTGIALRSEADPDLLAQKSVLSSFPTLKKGLEPSAGLVEAWGEMQEMRGVRTGPDTQWVVAHPVKDKEGQVKGMFVTGWSFRRFALRLEEMAKRELLDRAEREKQKNVPIVYVFLVREGKAYGAPVTPDVNAQAVEGMDLVNKTQSGPYRGSLEITNRPYGVAAQRVPDLGEGTILTVIASAI</sequence>
<organism evidence="2 3">
    <name type="scientific">Polyangium fumosum</name>
    <dbReference type="NCBI Taxonomy" id="889272"/>
    <lineage>
        <taxon>Bacteria</taxon>
        <taxon>Pseudomonadati</taxon>
        <taxon>Myxococcota</taxon>
        <taxon>Polyangia</taxon>
        <taxon>Polyangiales</taxon>
        <taxon>Polyangiaceae</taxon>
        <taxon>Polyangium</taxon>
    </lineage>
</organism>
<accession>A0A4U1JG66</accession>
<proteinExistence type="predicted"/>
<dbReference type="RefSeq" id="WP_136929300.1">
    <property type="nucleotide sequence ID" value="NZ_SSMQ01000011.1"/>
</dbReference>
<keyword evidence="1" id="KW-0732">Signal</keyword>